<keyword evidence="2" id="KW-1185">Reference proteome</keyword>
<sequence length="77" mass="8937">MERTHTHISSEVFRVEENDVMPARHHVVSYKLSTSFKLVLLVPRVCIIVLALIDKCTSAIDSILEFSQHRKSKRWGF</sequence>
<reference evidence="1 2" key="1">
    <citation type="submission" date="2024-01" db="EMBL/GenBank/DDBJ databases">
        <title>The genomes of 5 underutilized Papilionoideae crops provide insights into root nodulation and disease resistanc.</title>
        <authorList>
            <person name="Yuan L."/>
        </authorList>
    </citation>
    <scope>NUCLEOTIDE SEQUENCE [LARGE SCALE GENOMIC DNA]</scope>
    <source>
        <strain evidence="1">ZHUSHIDOU_FW_LH</strain>
        <tissue evidence="1">Leaf</tissue>
    </source>
</reference>
<organism evidence="1 2">
    <name type="scientific">Crotalaria pallida</name>
    <name type="common">Smooth rattlebox</name>
    <name type="synonym">Crotalaria striata</name>
    <dbReference type="NCBI Taxonomy" id="3830"/>
    <lineage>
        <taxon>Eukaryota</taxon>
        <taxon>Viridiplantae</taxon>
        <taxon>Streptophyta</taxon>
        <taxon>Embryophyta</taxon>
        <taxon>Tracheophyta</taxon>
        <taxon>Spermatophyta</taxon>
        <taxon>Magnoliopsida</taxon>
        <taxon>eudicotyledons</taxon>
        <taxon>Gunneridae</taxon>
        <taxon>Pentapetalae</taxon>
        <taxon>rosids</taxon>
        <taxon>fabids</taxon>
        <taxon>Fabales</taxon>
        <taxon>Fabaceae</taxon>
        <taxon>Papilionoideae</taxon>
        <taxon>50 kb inversion clade</taxon>
        <taxon>genistoids sensu lato</taxon>
        <taxon>core genistoids</taxon>
        <taxon>Crotalarieae</taxon>
        <taxon>Crotalaria</taxon>
    </lineage>
</organism>
<dbReference type="Proteomes" id="UP001372338">
    <property type="component" value="Unassembled WGS sequence"/>
</dbReference>
<gene>
    <name evidence="1" type="ORF">RIF29_16485</name>
</gene>
<name>A0AAN9FFA7_CROPI</name>
<accession>A0AAN9FFA7</accession>
<evidence type="ECO:0000313" key="2">
    <source>
        <dbReference type="Proteomes" id="UP001372338"/>
    </source>
</evidence>
<evidence type="ECO:0000313" key="1">
    <source>
        <dbReference type="EMBL" id="KAK7275369.1"/>
    </source>
</evidence>
<comment type="caution">
    <text evidence="1">The sequence shown here is derived from an EMBL/GenBank/DDBJ whole genome shotgun (WGS) entry which is preliminary data.</text>
</comment>
<dbReference type="AlphaFoldDB" id="A0AAN9FFA7"/>
<protein>
    <submittedName>
        <fullName evidence="1">Uncharacterized protein</fullName>
    </submittedName>
</protein>
<proteinExistence type="predicted"/>
<dbReference type="EMBL" id="JAYWIO010000003">
    <property type="protein sequence ID" value="KAK7275369.1"/>
    <property type="molecule type" value="Genomic_DNA"/>
</dbReference>